<dbReference type="Pfam" id="PF05742">
    <property type="entry name" value="TANGO2"/>
    <property type="match status" value="1"/>
</dbReference>
<evidence type="ECO:0000313" key="2">
    <source>
        <dbReference type="Proteomes" id="UP000051254"/>
    </source>
</evidence>
<protein>
    <submittedName>
        <fullName evidence="1">Uncharacterized protein</fullName>
    </submittedName>
</protein>
<proteinExistence type="predicted"/>
<evidence type="ECO:0000313" key="1">
    <source>
        <dbReference type="EMBL" id="KRG54561.1"/>
    </source>
</evidence>
<dbReference type="PANTHER" id="PTHR17985">
    <property type="entry name" value="SER/THR-RICH PROTEIN T10 IN DGCR REGION"/>
    <property type="match status" value="1"/>
</dbReference>
<dbReference type="OrthoDB" id="4380123at2"/>
<accession>A0A0R0BLV8</accession>
<name>A0A0R0BLV8_9GAMM</name>
<gene>
    <name evidence="1" type="ORF">ABB25_13605</name>
</gene>
<dbReference type="Gene3D" id="3.60.60.10">
    <property type="entry name" value="Penicillin V Acylase, Chain A"/>
    <property type="match status" value="1"/>
</dbReference>
<sequence>MCVLALAWQAHPRWRLLLIGNRDEFHDRPTAASAPWADAPLLGGRDLRAGGSWLATDGRGRLAVLTNVRDPQARQDGPSRGALVAAYLQAGASADEHAAALASQAHQYPPFNLLLADAGDCRYLGNHPPQRQALASGIHALSNARLNSRWPKSEHLRLALQQWLQQGQDSLDTLWQALADERQPDDAQLPDTGVGMPRERSLAPVFLRGRDYGTRASTIVGIDQSGAGFLIERRFAADGVPAGQDHWLFDGQGQFVATSVAG</sequence>
<reference evidence="1 2" key="1">
    <citation type="submission" date="2015-05" db="EMBL/GenBank/DDBJ databases">
        <title>Genome sequencing and analysis of members of genus Stenotrophomonas.</title>
        <authorList>
            <person name="Patil P.P."/>
            <person name="Midha S."/>
            <person name="Patil P.B."/>
        </authorList>
    </citation>
    <scope>NUCLEOTIDE SEQUENCE [LARGE SCALE GENOMIC DNA]</scope>
    <source>
        <strain evidence="1 2">DSM 17805</strain>
    </source>
</reference>
<comment type="caution">
    <text evidence="1">The sequence shown here is derived from an EMBL/GenBank/DDBJ whole genome shotgun (WGS) entry which is preliminary data.</text>
</comment>
<dbReference type="InterPro" id="IPR008551">
    <property type="entry name" value="TANGO2"/>
</dbReference>
<dbReference type="PATRIC" id="fig|266128.3.peg.1851"/>
<dbReference type="AlphaFoldDB" id="A0A0R0BLV8"/>
<dbReference type="RefSeq" id="WP_057667680.1">
    <property type="nucleotide sequence ID" value="NZ_LDJH01000031.1"/>
</dbReference>
<organism evidence="1 2">
    <name type="scientific">Stenotrophomonas koreensis</name>
    <dbReference type="NCBI Taxonomy" id="266128"/>
    <lineage>
        <taxon>Bacteria</taxon>
        <taxon>Pseudomonadati</taxon>
        <taxon>Pseudomonadota</taxon>
        <taxon>Gammaproteobacteria</taxon>
        <taxon>Lysobacterales</taxon>
        <taxon>Lysobacteraceae</taxon>
        <taxon>Stenotrophomonas</taxon>
    </lineage>
</organism>
<dbReference type="Proteomes" id="UP000051254">
    <property type="component" value="Unassembled WGS sequence"/>
</dbReference>
<dbReference type="EMBL" id="LDJH01000031">
    <property type="protein sequence ID" value="KRG54561.1"/>
    <property type="molecule type" value="Genomic_DNA"/>
</dbReference>
<dbReference type="PANTHER" id="PTHR17985:SF8">
    <property type="entry name" value="TRANSPORT AND GOLGI ORGANIZATION PROTEIN 2 HOMOLOG"/>
    <property type="match status" value="1"/>
</dbReference>
<keyword evidence="2" id="KW-1185">Reference proteome</keyword>